<evidence type="ECO:0000313" key="9">
    <source>
        <dbReference type="Proteomes" id="UP000644441"/>
    </source>
</evidence>
<dbReference type="RefSeq" id="WP_194856955.1">
    <property type="nucleotide sequence ID" value="NZ_ARXR01000063.1"/>
</dbReference>
<feature type="binding site" evidence="6">
    <location>
        <position position="186"/>
    </location>
    <ligand>
        <name>biotin</name>
        <dbReference type="ChEBI" id="CHEBI:57586"/>
    </ligand>
</feature>
<dbReference type="InterPro" id="IPR003142">
    <property type="entry name" value="BPL_C"/>
</dbReference>
<dbReference type="InterPro" id="IPR030855">
    <property type="entry name" value="Bifunct_BirA"/>
</dbReference>
<dbReference type="SUPFAM" id="SSF46785">
    <property type="entry name" value="Winged helix' DNA-binding domain"/>
    <property type="match status" value="1"/>
</dbReference>
<feature type="binding site" evidence="6">
    <location>
        <begin position="118"/>
        <end position="120"/>
    </location>
    <ligand>
        <name>biotin</name>
        <dbReference type="ChEBI" id="CHEBI:57586"/>
    </ligand>
</feature>
<dbReference type="Gene3D" id="1.10.10.10">
    <property type="entry name" value="Winged helix-like DNA-binding domain superfamily/Winged helix DNA-binding domain"/>
    <property type="match status" value="1"/>
</dbReference>
<name>A0ABS0AKK3_9GAMM</name>
<dbReference type="InterPro" id="IPR004408">
    <property type="entry name" value="Biotin_CoA_COase_ligase"/>
</dbReference>
<gene>
    <name evidence="6" type="primary">birA</name>
    <name evidence="8" type="ORF">ISO4_03263</name>
</gene>
<evidence type="ECO:0000256" key="2">
    <source>
        <dbReference type="ARBA" id="ARBA00022741"/>
    </source>
</evidence>
<dbReference type="Pfam" id="PF02237">
    <property type="entry name" value="BPL_C"/>
    <property type="match status" value="1"/>
</dbReference>
<accession>A0ABS0AKK3</accession>
<dbReference type="InterPro" id="IPR013196">
    <property type="entry name" value="HTH_11"/>
</dbReference>
<protein>
    <recommendedName>
        <fullName evidence="6">Bifunctional ligase/repressor BirA</fullName>
    </recommendedName>
    <alternativeName>
        <fullName evidence="6">Biotin operon repressor</fullName>
    </alternativeName>
    <alternativeName>
        <fullName evidence="6">Biotin--[acetyl-CoA-carboxylase] ligase</fullName>
        <ecNumber evidence="6">6.3.4.15</ecNumber>
    </alternativeName>
    <alternativeName>
        <fullName evidence="6">Biotin--protein ligase</fullName>
    </alternativeName>
    <alternativeName>
        <fullName evidence="6">Biotin-[acetyl-CoA carboxylase] synthetase</fullName>
    </alternativeName>
</protein>
<dbReference type="HAMAP" id="MF_00978">
    <property type="entry name" value="Bifunct_BirA"/>
    <property type="match status" value="1"/>
</dbReference>
<dbReference type="InterPro" id="IPR036390">
    <property type="entry name" value="WH_DNA-bd_sf"/>
</dbReference>
<dbReference type="Proteomes" id="UP000644441">
    <property type="component" value="Unassembled WGS sequence"/>
</dbReference>
<dbReference type="Pfam" id="PF03099">
    <property type="entry name" value="BPL_LplA_LipB"/>
    <property type="match status" value="1"/>
</dbReference>
<evidence type="ECO:0000256" key="1">
    <source>
        <dbReference type="ARBA" id="ARBA00022598"/>
    </source>
</evidence>
<evidence type="ECO:0000256" key="4">
    <source>
        <dbReference type="ARBA" id="ARBA00023267"/>
    </source>
</evidence>
<sequence length="323" mass="34277">MKDSDPDLHLIRLLADGRFHSGGDLGEALGVSRAAIWKRLQRAAEAYGLSVESVRGKGYRLTRALDPLDPADLEEALRGRAELHFQPVTQSTNADAMALAADAGGPVVVTTEYQSAGRGRRGRQWQSPFGANLYLSVLYQLSGGFSSLGGLSLAAGVAVSRALADTVPELGLGLKWPNDLLVDGAKLGGVLIELAGEMEGQVQVVVGVGINVAMSDHQAEAIDQDWTDLRRASAAPPDRTRLATAVAGELLTMLDRFAVDGFAPFTAAFDQMDVCRDRPVVIHTGAGQRTGVARGVSEDGALRVEIDGEIHYMHGGEVSLRLQ</sequence>
<dbReference type="PROSITE" id="PS51733">
    <property type="entry name" value="BPL_LPL_CATALYTIC"/>
    <property type="match status" value="1"/>
</dbReference>
<dbReference type="EC" id="6.3.4.15" evidence="6"/>
<dbReference type="PANTHER" id="PTHR12835">
    <property type="entry name" value="BIOTIN PROTEIN LIGASE"/>
    <property type="match status" value="1"/>
</dbReference>
<dbReference type="PANTHER" id="PTHR12835:SF5">
    <property type="entry name" value="BIOTIN--PROTEIN LIGASE"/>
    <property type="match status" value="1"/>
</dbReference>
<dbReference type="Gene3D" id="3.30.930.10">
    <property type="entry name" value="Bira Bifunctional Protein, Domain 2"/>
    <property type="match status" value="1"/>
</dbReference>
<keyword evidence="2 6" id="KW-0547">Nucleotide-binding</keyword>
<evidence type="ECO:0000313" key="8">
    <source>
        <dbReference type="EMBL" id="MBF5054661.1"/>
    </source>
</evidence>
<keyword evidence="6" id="KW-0805">Transcription regulation</keyword>
<proteinExistence type="inferred from homology"/>
<evidence type="ECO:0000256" key="5">
    <source>
        <dbReference type="ARBA" id="ARBA00047846"/>
    </source>
</evidence>
<keyword evidence="3 6" id="KW-0067">ATP-binding</keyword>
<comment type="caution">
    <text evidence="8">The sequence shown here is derived from an EMBL/GenBank/DDBJ whole genome shotgun (WGS) entry which is preliminary data.</text>
</comment>
<feature type="binding site" evidence="6">
    <location>
        <position position="114"/>
    </location>
    <ligand>
        <name>biotin</name>
        <dbReference type="ChEBI" id="CHEBI:57586"/>
    </ligand>
</feature>
<feature type="DNA-binding region" description="H-T-H motif" evidence="6">
    <location>
        <begin position="22"/>
        <end position="41"/>
    </location>
</feature>
<comment type="function">
    <text evidence="6">Acts both as a biotin--[acetyl-CoA-carboxylase] ligase and a biotin-operon repressor. In the presence of ATP, BirA activates biotin to form the BirA-biotinyl-5'-adenylate (BirA-bio-5'-AMP or holoBirA) complex. HoloBirA can either transfer the biotinyl moiety to the biotin carboxyl carrier protein (BCCP) subunit of acetyl-CoA carboxylase, or bind to the biotin operator site and inhibit transcription of the operon.</text>
</comment>
<dbReference type="InterPro" id="IPR008988">
    <property type="entry name" value="Transcriptional_repressor_C"/>
</dbReference>
<dbReference type="CDD" id="cd16442">
    <property type="entry name" value="BPL"/>
    <property type="match status" value="1"/>
</dbReference>
<organism evidence="8 9">
    <name type="scientific">Alloalcanivorax venustensis ISO4</name>
    <dbReference type="NCBI Taxonomy" id="1177184"/>
    <lineage>
        <taxon>Bacteria</taxon>
        <taxon>Pseudomonadati</taxon>
        <taxon>Pseudomonadota</taxon>
        <taxon>Gammaproteobacteria</taxon>
        <taxon>Oceanospirillales</taxon>
        <taxon>Alcanivoracaceae</taxon>
        <taxon>Alloalcanivorax</taxon>
    </lineage>
</organism>
<evidence type="ECO:0000256" key="3">
    <source>
        <dbReference type="ARBA" id="ARBA00022840"/>
    </source>
</evidence>
<dbReference type="GO" id="GO:0016874">
    <property type="term" value="F:ligase activity"/>
    <property type="evidence" value="ECO:0007669"/>
    <property type="project" value="UniProtKB-KW"/>
</dbReference>
<dbReference type="InterPro" id="IPR045864">
    <property type="entry name" value="aa-tRNA-synth_II/BPL/LPL"/>
</dbReference>
<dbReference type="SUPFAM" id="SSF55681">
    <property type="entry name" value="Class II aaRS and biotin synthetases"/>
    <property type="match status" value="1"/>
</dbReference>
<feature type="binding site" evidence="6">
    <location>
        <begin position="91"/>
        <end position="93"/>
    </location>
    <ligand>
        <name>biotin</name>
        <dbReference type="ChEBI" id="CHEBI:57586"/>
    </ligand>
</feature>
<keyword evidence="1 6" id="KW-0436">Ligase</keyword>
<evidence type="ECO:0000259" key="7">
    <source>
        <dbReference type="PROSITE" id="PS51733"/>
    </source>
</evidence>
<keyword evidence="6" id="KW-0678">Repressor</keyword>
<dbReference type="Pfam" id="PF08279">
    <property type="entry name" value="HTH_11"/>
    <property type="match status" value="1"/>
</dbReference>
<evidence type="ECO:0000256" key="6">
    <source>
        <dbReference type="HAMAP-Rule" id="MF_00978"/>
    </source>
</evidence>
<dbReference type="EMBL" id="ARXR01000063">
    <property type="protein sequence ID" value="MBF5054661.1"/>
    <property type="molecule type" value="Genomic_DNA"/>
</dbReference>
<keyword evidence="4 6" id="KW-0092">Biotin</keyword>
<comment type="similarity">
    <text evidence="6">Belongs to the biotin--protein ligase family.</text>
</comment>
<dbReference type="InterPro" id="IPR036388">
    <property type="entry name" value="WH-like_DNA-bd_sf"/>
</dbReference>
<keyword evidence="6" id="KW-0804">Transcription</keyword>
<keyword evidence="6" id="KW-0238">DNA-binding</keyword>
<dbReference type="InterPro" id="IPR004143">
    <property type="entry name" value="BPL_LPL_catalytic"/>
</dbReference>
<dbReference type="NCBIfam" id="TIGR00121">
    <property type="entry name" value="birA_ligase"/>
    <property type="match status" value="1"/>
</dbReference>
<feature type="domain" description="BPL/LPL catalytic" evidence="7">
    <location>
        <begin position="73"/>
        <end position="258"/>
    </location>
</feature>
<reference evidence="8 9" key="1">
    <citation type="submission" date="2012-09" db="EMBL/GenBank/DDBJ databases">
        <title>Genome Sequence of alkane-degrading Bacterium Alcanivorax venustensis ISO4.</title>
        <authorList>
            <person name="Lai Q."/>
            <person name="Shao Z."/>
        </authorList>
    </citation>
    <scope>NUCLEOTIDE SEQUENCE [LARGE SCALE GENOMIC DNA]</scope>
    <source>
        <strain evidence="8 9">ISO4</strain>
    </source>
</reference>
<comment type="catalytic activity">
    <reaction evidence="5 6">
        <text>biotin + L-lysyl-[protein] + ATP = N(6)-biotinyl-L-lysyl-[protein] + AMP + diphosphate + H(+)</text>
        <dbReference type="Rhea" id="RHEA:11756"/>
        <dbReference type="Rhea" id="RHEA-COMP:9752"/>
        <dbReference type="Rhea" id="RHEA-COMP:10505"/>
        <dbReference type="ChEBI" id="CHEBI:15378"/>
        <dbReference type="ChEBI" id="CHEBI:29969"/>
        <dbReference type="ChEBI" id="CHEBI:30616"/>
        <dbReference type="ChEBI" id="CHEBI:33019"/>
        <dbReference type="ChEBI" id="CHEBI:57586"/>
        <dbReference type="ChEBI" id="CHEBI:83144"/>
        <dbReference type="ChEBI" id="CHEBI:456215"/>
        <dbReference type="EC" id="6.3.4.15"/>
    </reaction>
</comment>
<dbReference type="Gene3D" id="2.30.30.100">
    <property type="match status" value="1"/>
</dbReference>
<keyword evidence="9" id="KW-1185">Reference proteome</keyword>
<dbReference type="SUPFAM" id="SSF50037">
    <property type="entry name" value="C-terminal domain of transcriptional repressors"/>
    <property type="match status" value="1"/>
</dbReference>